<sequence>MKKIRIGSGAGYAGDRLEPALELLKKGNLDYICFEGLAERTIALAQKEKKEDPTKGYNELLLYRMKQVLPLALKHNVTIITNMGAANPISAMEDIGKMAQEMNLSNLKIAAVTGDDIHENIKDYLDLPILETGKPLNTLKNQIISANAYLGCDGIVTALKNGANVIITGRVADPSLFLAPMIHEFGWRSTQKELWGTGSLVGHLLECAGQVCGGYFADPVKKEVPELWNLGFPFVEIDSNGKGYISKLEDAGGMVTKATCTEQLLYEIHDPENYITPDCIADFSKVNFTTKKKDVVYFDGATSKVATETFKVSVGYKNGFIGEGEISYGGANCLKRALLAKEIVEKRLALLPYTILDLRLDLIGINSLLPNQKLTNEPNEVRLRVAGKTKHKIEAQQIANEVETLYTNGPSGGGGATKKVSEIVAIASILVPKKDIRISIDYTSI</sequence>
<dbReference type="EMBL" id="FNZN01000006">
    <property type="protein sequence ID" value="SEL88563.1"/>
    <property type="molecule type" value="Genomic_DNA"/>
</dbReference>
<dbReference type="STRING" id="228957.SAMN04488008_106158"/>
<organism evidence="2 3">
    <name type="scientific">Maribacter orientalis</name>
    <dbReference type="NCBI Taxonomy" id="228957"/>
    <lineage>
        <taxon>Bacteria</taxon>
        <taxon>Pseudomonadati</taxon>
        <taxon>Bacteroidota</taxon>
        <taxon>Flavobacteriia</taxon>
        <taxon>Flavobacteriales</taxon>
        <taxon>Flavobacteriaceae</taxon>
        <taxon>Maribacter</taxon>
    </lineage>
</organism>
<evidence type="ECO:0000313" key="2">
    <source>
        <dbReference type="EMBL" id="SEL88563.1"/>
    </source>
</evidence>
<dbReference type="PANTHER" id="PTHR47472">
    <property type="entry name" value="PROPIONYL-COA CARBOXYLASE"/>
    <property type="match status" value="1"/>
</dbReference>
<accession>A0A1H7TV84</accession>
<dbReference type="RefSeq" id="WP_091625467.1">
    <property type="nucleotide sequence ID" value="NZ_FNZN01000006.1"/>
</dbReference>
<protein>
    <recommendedName>
        <fullName evidence="1">Acyclic terpene utilisation N-terminal domain-containing protein</fullName>
    </recommendedName>
</protein>
<dbReference type="PANTHER" id="PTHR47472:SF1">
    <property type="entry name" value="DUF1446-DOMAIN-CONTAINING PROTEIN"/>
    <property type="match status" value="1"/>
</dbReference>
<name>A0A1H7TV84_9FLAO</name>
<dbReference type="Proteomes" id="UP000198990">
    <property type="component" value="Unassembled WGS sequence"/>
</dbReference>
<keyword evidence="3" id="KW-1185">Reference proteome</keyword>
<evidence type="ECO:0000313" key="3">
    <source>
        <dbReference type="Proteomes" id="UP000198990"/>
    </source>
</evidence>
<dbReference type="Pfam" id="PF07287">
    <property type="entry name" value="AtuA"/>
    <property type="match status" value="1"/>
</dbReference>
<dbReference type="InterPro" id="IPR010839">
    <property type="entry name" value="AtuA_N"/>
</dbReference>
<reference evidence="3" key="1">
    <citation type="submission" date="2016-10" db="EMBL/GenBank/DDBJ databases">
        <authorList>
            <person name="Varghese N."/>
            <person name="Submissions S."/>
        </authorList>
    </citation>
    <scope>NUCLEOTIDE SEQUENCE [LARGE SCALE GENOMIC DNA]</scope>
    <source>
        <strain evidence="3">DSM 16471</strain>
    </source>
</reference>
<proteinExistence type="predicted"/>
<dbReference type="AlphaFoldDB" id="A0A1H7TV84"/>
<feature type="domain" description="Acyclic terpene utilisation N-terminal" evidence="1">
    <location>
        <begin position="4"/>
        <end position="440"/>
    </location>
</feature>
<dbReference type="OrthoDB" id="9763456at2"/>
<gene>
    <name evidence="2" type="ORF">SAMN04488008_106158</name>
</gene>
<evidence type="ECO:0000259" key="1">
    <source>
        <dbReference type="Pfam" id="PF07287"/>
    </source>
</evidence>